<proteinExistence type="inferred from homology"/>
<evidence type="ECO:0000256" key="2">
    <source>
        <dbReference type="RuleBase" id="RU003749"/>
    </source>
</evidence>
<dbReference type="AlphaFoldDB" id="A0A9D1X697"/>
<comment type="similarity">
    <text evidence="1 2">Belongs to the anti-sigma-factor antagonist family.</text>
</comment>
<name>A0A9D1X697_9BACT</name>
<evidence type="ECO:0000259" key="3">
    <source>
        <dbReference type="PROSITE" id="PS50801"/>
    </source>
</evidence>
<gene>
    <name evidence="4" type="ORF">H9977_01410</name>
</gene>
<accession>A0A9D1X697</accession>
<comment type="caution">
    <text evidence="4">The sequence shown here is derived from an EMBL/GenBank/DDBJ whole genome shotgun (WGS) entry which is preliminary data.</text>
</comment>
<dbReference type="PANTHER" id="PTHR33495">
    <property type="entry name" value="ANTI-SIGMA FACTOR ANTAGONIST TM_1081-RELATED-RELATED"/>
    <property type="match status" value="1"/>
</dbReference>
<dbReference type="InterPro" id="IPR002645">
    <property type="entry name" value="STAS_dom"/>
</dbReference>
<sequence>MEISVKKVNEETVIAVKGRLDTNSSPEFEKAIVPILNSDEKSFQIDCSGLEYISSSGLRLFLMAQKTVIAKKGSLRLTGLKPEIQEIFNITGFSAIFKIE</sequence>
<dbReference type="EMBL" id="DXEL01000014">
    <property type="protein sequence ID" value="HIX73703.1"/>
    <property type="molecule type" value="Genomic_DNA"/>
</dbReference>
<dbReference type="PANTHER" id="PTHR33495:SF2">
    <property type="entry name" value="ANTI-SIGMA FACTOR ANTAGONIST TM_1081-RELATED"/>
    <property type="match status" value="1"/>
</dbReference>
<evidence type="ECO:0000313" key="5">
    <source>
        <dbReference type="Proteomes" id="UP000886740"/>
    </source>
</evidence>
<dbReference type="Proteomes" id="UP000886740">
    <property type="component" value="Unassembled WGS sequence"/>
</dbReference>
<dbReference type="Gene3D" id="3.30.750.24">
    <property type="entry name" value="STAS domain"/>
    <property type="match status" value="1"/>
</dbReference>
<dbReference type="PROSITE" id="PS50801">
    <property type="entry name" value="STAS"/>
    <property type="match status" value="1"/>
</dbReference>
<evidence type="ECO:0000256" key="1">
    <source>
        <dbReference type="ARBA" id="ARBA00009013"/>
    </source>
</evidence>
<dbReference type="GO" id="GO:0043856">
    <property type="term" value="F:anti-sigma factor antagonist activity"/>
    <property type="evidence" value="ECO:0007669"/>
    <property type="project" value="InterPro"/>
</dbReference>
<dbReference type="NCBIfam" id="TIGR00377">
    <property type="entry name" value="ant_ant_sig"/>
    <property type="match status" value="1"/>
</dbReference>
<dbReference type="Pfam" id="PF01740">
    <property type="entry name" value="STAS"/>
    <property type="match status" value="1"/>
</dbReference>
<reference evidence="4" key="2">
    <citation type="submission" date="2021-04" db="EMBL/GenBank/DDBJ databases">
        <authorList>
            <person name="Gilroy R."/>
        </authorList>
    </citation>
    <scope>NUCLEOTIDE SEQUENCE</scope>
    <source>
        <strain evidence="4">ChiGjej6B6-14162</strain>
    </source>
</reference>
<dbReference type="SUPFAM" id="SSF52091">
    <property type="entry name" value="SpoIIaa-like"/>
    <property type="match status" value="1"/>
</dbReference>
<organism evidence="4 5">
    <name type="scientific">Candidatus Parabacteroides intestinipullorum</name>
    <dbReference type="NCBI Taxonomy" id="2838723"/>
    <lineage>
        <taxon>Bacteria</taxon>
        <taxon>Pseudomonadati</taxon>
        <taxon>Bacteroidota</taxon>
        <taxon>Bacteroidia</taxon>
        <taxon>Bacteroidales</taxon>
        <taxon>Tannerellaceae</taxon>
        <taxon>Parabacteroides</taxon>
    </lineage>
</organism>
<dbReference type="InterPro" id="IPR003658">
    <property type="entry name" value="Anti-sigma_ant"/>
</dbReference>
<dbReference type="InterPro" id="IPR036513">
    <property type="entry name" value="STAS_dom_sf"/>
</dbReference>
<reference evidence="4" key="1">
    <citation type="journal article" date="2021" name="PeerJ">
        <title>Extensive microbial diversity within the chicken gut microbiome revealed by metagenomics and culture.</title>
        <authorList>
            <person name="Gilroy R."/>
            <person name="Ravi A."/>
            <person name="Getino M."/>
            <person name="Pursley I."/>
            <person name="Horton D.L."/>
            <person name="Alikhan N.F."/>
            <person name="Baker D."/>
            <person name="Gharbi K."/>
            <person name="Hall N."/>
            <person name="Watson M."/>
            <person name="Adriaenssens E.M."/>
            <person name="Foster-Nyarko E."/>
            <person name="Jarju S."/>
            <person name="Secka A."/>
            <person name="Antonio M."/>
            <person name="Oren A."/>
            <person name="Chaudhuri R.R."/>
            <person name="La Ragione R."/>
            <person name="Hildebrand F."/>
            <person name="Pallen M.J."/>
        </authorList>
    </citation>
    <scope>NUCLEOTIDE SEQUENCE</scope>
    <source>
        <strain evidence="4">ChiGjej6B6-14162</strain>
    </source>
</reference>
<protein>
    <recommendedName>
        <fullName evidence="2">Anti-sigma factor antagonist</fullName>
    </recommendedName>
</protein>
<feature type="domain" description="STAS" evidence="3">
    <location>
        <begin position="1"/>
        <end position="100"/>
    </location>
</feature>
<evidence type="ECO:0000313" key="4">
    <source>
        <dbReference type="EMBL" id="HIX73703.1"/>
    </source>
</evidence>
<dbReference type="CDD" id="cd07043">
    <property type="entry name" value="STAS_anti-anti-sigma_factors"/>
    <property type="match status" value="1"/>
</dbReference>